<dbReference type="GO" id="GO:0008483">
    <property type="term" value="F:transaminase activity"/>
    <property type="evidence" value="ECO:0007669"/>
    <property type="project" value="UniProtKB-KW"/>
</dbReference>
<reference evidence="3 4" key="1">
    <citation type="submission" date="2019-07" db="EMBL/GenBank/DDBJ databases">
        <title>Lentzea xizangensis sp. nov., isolated from Qinghai-Tibetan Plateau Soils.</title>
        <authorList>
            <person name="Huang J."/>
        </authorList>
    </citation>
    <scope>NUCLEOTIDE SEQUENCE [LARGE SCALE GENOMIC DNA]</scope>
    <source>
        <strain evidence="3 4">FXJ1.1311</strain>
    </source>
</reference>
<accession>A0A563EHZ6</accession>
<evidence type="ECO:0000256" key="1">
    <source>
        <dbReference type="ARBA" id="ARBA00022898"/>
    </source>
</evidence>
<name>A0A563EHZ6_9PSEU</name>
<dbReference type="Proteomes" id="UP000316639">
    <property type="component" value="Unassembled WGS sequence"/>
</dbReference>
<evidence type="ECO:0000259" key="2">
    <source>
        <dbReference type="Pfam" id="PF00266"/>
    </source>
</evidence>
<keyword evidence="3" id="KW-0808">Transferase</keyword>
<keyword evidence="4" id="KW-1185">Reference proteome</keyword>
<dbReference type="RefSeq" id="WP_146358829.1">
    <property type="nucleotide sequence ID" value="NZ_VOBR01000034.1"/>
</dbReference>
<evidence type="ECO:0000313" key="4">
    <source>
        <dbReference type="Proteomes" id="UP000316639"/>
    </source>
</evidence>
<feature type="domain" description="Aminotransferase class V" evidence="2">
    <location>
        <begin position="82"/>
        <end position="372"/>
    </location>
</feature>
<protein>
    <submittedName>
        <fullName evidence="3">Aminotransferase class V-fold PLP-dependent enzyme</fullName>
    </submittedName>
</protein>
<comment type="caution">
    <text evidence="3">The sequence shown here is derived from an EMBL/GenBank/DDBJ whole genome shotgun (WGS) entry which is preliminary data.</text>
</comment>
<proteinExistence type="predicted"/>
<organism evidence="3 4">
    <name type="scientific">Lentzea tibetensis</name>
    <dbReference type="NCBI Taxonomy" id="2591470"/>
    <lineage>
        <taxon>Bacteria</taxon>
        <taxon>Bacillati</taxon>
        <taxon>Actinomycetota</taxon>
        <taxon>Actinomycetes</taxon>
        <taxon>Pseudonocardiales</taxon>
        <taxon>Pseudonocardiaceae</taxon>
        <taxon>Lentzea</taxon>
    </lineage>
</organism>
<dbReference type="Gene3D" id="3.40.640.10">
    <property type="entry name" value="Type I PLP-dependent aspartate aminotransferase-like (Major domain)"/>
    <property type="match status" value="1"/>
</dbReference>
<sequence>MDRRDFLVGTGVVAGTSLLTSSSVYGLDWGAVRREFRLDPGLVNLGLFYLASNPRQVRDEVERVKRHLDANSHDFLPDMGTRPREALASYVGGAAGDIAQVPNTTTGLGLVYQGLKIRPDQEILLNDQDHVWHQRSAQLAAERSGARVRIGTLHESSARATEDEIATRLRASITPQTRAVGITWVQSSTGLKMPVRTVAQVVADANRGRAEADRCLLIVDGVHGLAAVDEDAAQMGADVFIAGTHKWLFGPRGTGMVWVRPDASQHIRQTIPGLDNSTATTALGLGGFHAFEHFYAVHAAVAFHQRLGRPQVAARITELSTRFRDGLASTRGITLHTPRDPELSAGITCFDVDGVSSDKVVDHLAAKRIQITKAAYRIPYARIGTSILNTPSEIDAALRAIRQLTR</sequence>
<dbReference type="PANTHER" id="PTHR43092:SF6">
    <property type="entry name" value="BLR1280 PROTEIN"/>
    <property type="match status" value="1"/>
</dbReference>
<keyword evidence="3" id="KW-0032">Aminotransferase</keyword>
<gene>
    <name evidence="3" type="ORF">FKR81_36725</name>
</gene>
<dbReference type="InterPro" id="IPR015422">
    <property type="entry name" value="PyrdxlP-dep_Trfase_small"/>
</dbReference>
<dbReference type="PANTHER" id="PTHR43092">
    <property type="entry name" value="L-CYSTEINE DESULFHYDRASE"/>
    <property type="match status" value="1"/>
</dbReference>
<keyword evidence="1" id="KW-0663">Pyridoxal phosphate</keyword>
<dbReference type="AlphaFoldDB" id="A0A563EHZ6"/>
<dbReference type="SUPFAM" id="SSF53383">
    <property type="entry name" value="PLP-dependent transferases"/>
    <property type="match status" value="1"/>
</dbReference>
<dbReference type="EMBL" id="VOBR01000034">
    <property type="protein sequence ID" value="TWP46282.1"/>
    <property type="molecule type" value="Genomic_DNA"/>
</dbReference>
<dbReference type="InterPro" id="IPR000192">
    <property type="entry name" value="Aminotrans_V_dom"/>
</dbReference>
<dbReference type="OrthoDB" id="250246at2"/>
<dbReference type="InterPro" id="IPR015424">
    <property type="entry name" value="PyrdxlP-dep_Trfase"/>
</dbReference>
<dbReference type="InterPro" id="IPR015421">
    <property type="entry name" value="PyrdxlP-dep_Trfase_major"/>
</dbReference>
<evidence type="ECO:0000313" key="3">
    <source>
        <dbReference type="EMBL" id="TWP46282.1"/>
    </source>
</evidence>
<dbReference type="Gene3D" id="3.90.1150.10">
    <property type="entry name" value="Aspartate Aminotransferase, domain 1"/>
    <property type="match status" value="1"/>
</dbReference>
<dbReference type="Pfam" id="PF00266">
    <property type="entry name" value="Aminotran_5"/>
    <property type="match status" value="1"/>
</dbReference>